<feature type="domain" description="HTH cro/C1-type" evidence="1">
    <location>
        <begin position="7"/>
        <end position="63"/>
    </location>
</feature>
<dbReference type="InterPro" id="IPR001387">
    <property type="entry name" value="Cro/C1-type_HTH"/>
</dbReference>
<dbReference type="Proteomes" id="UP001297422">
    <property type="component" value="Unassembled WGS sequence"/>
</dbReference>
<accession>A0AAJ1AX07</accession>
<evidence type="ECO:0000259" key="1">
    <source>
        <dbReference type="Pfam" id="PF13443"/>
    </source>
</evidence>
<dbReference type="EMBL" id="JAJBNC010000004">
    <property type="protein sequence ID" value="MCB5492717.1"/>
    <property type="molecule type" value="Genomic_DNA"/>
</dbReference>
<reference evidence="2" key="1">
    <citation type="submission" date="2021-10" db="EMBL/GenBank/DDBJ databases">
        <title>Collection of gut derived symbiotic bacterial strains cultured from healthy donors.</title>
        <authorList>
            <person name="Lin H."/>
            <person name="Littmann E."/>
            <person name="Claire K."/>
            <person name="Pamer E."/>
        </authorList>
    </citation>
    <scope>NUCLEOTIDE SEQUENCE</scope>
    <source>
        <strain evidence="2">MSK.23.4</strain>
    </source>
</reference>
<sequence>MITYKPLWKTLIEKGIKKTELREMAGFSSGTLARMGKDQYVELKHIDKICQVLDCEISDVIEVDNSTTKE</sequence>
<dbReference type="InterPro" id="IPR010982">
    <property type="entry name" value="Lambda_DNA-bd_dom_sf"/>
</dbReference>
<dbReference type="GO" id="GO:0003677">
    <property type="term" value="F:DNA binding"/>
    <property type="evidence" value="ECO:0007669"/>
    <property type="project" value="InterPro"/>
</dbReference>
<dbReference type="Pfam" id="PF13443">
    <property type="entry name" value="HTH_26"/>
    <property type="match status" value="1"/>
</dbReference>
<dbReference type="SUPFAM" id="SSF47413">
    <property type="entry name" value="lambda repressor-like DNA-binding domains"/>
    <property type="match status" value="1"/>
</dbReference>
<name>A0AAJ1AX07_MEDGN</name>
<organism evidence="2 3">
    <name type="scientific">Mediterraneibacter gnavus</name>
    <name type="common">Ruminococcus gnavus</name>
    <dbReference type="NCBI Taxonomy" id="33038"/>
    <lineage>
        <taxon>Bacteria</taxon>
        <taxon>Bacillati</taxon>
        <taxon>Bacillota</taxon>
        <taxon>Clostridia</taxon>
        <taxon>Lachnospirales</taxon>
        <taxon>Lachnospiraceae</taxon>
        <taxon>Mediterraneibacter</taxon>
    </lineage>
</organism>
<dbReference type="AlphaFoldDB" id="A0AAJ1AX07"/>
<dbReference type="RefSeq" id="WP_173878473.1">
    <property type="nucleotide sequence ID" value="NZ_JAAIMT010000003.1"/>
</dbReference>
<proteinExistence type="predicted"/>
<evidence type="ECO:0000313" key="2">
    <source>
        <dbReference type="EMBL" id="MCB5492717.1"/>
    </source>
</evidence>
<comment type="caution">
    <text evidence="2">The sequence shown here is derived from an EMBL/GenBank/DDBJ whole genome shotgun (WGS) entry which is preliminary data.</text>
</comment>
<protein>
    <submittedName>
        <fullName evidence="2">Helix-turn-helix domain-containing protein</fullName>
    </submittedName>
</protein>
<evidence type="ECO:0000313" key="3">
    <source>
        <dbReference type="Proteomes" id="UP001297422"/>
    </source>
</evidence>
<gene>
    <name evidence="2" type="ORF">LIQ10_03030</name>
</gene>
<dbReference type="Gene3D" id="1.10.260.40">
    <property type="entry name" value="lambda repressor-like DNA-binding domains"/>
    <property type="match status" value="1"/>
</dbReference>